<dbReference type="InterPro" id="IPR012675">
    <property type="entry name" value="Beta-grasp_dom_sf"/>
</dbReference>
<dbReference type="FunFam" id="1.10.3210.10:FF:000001">
    <property type="entry name" value="GTP pyrophosphokinase RelA"/>
    <property type="match status" value="1"/>
</dbReference>
<dbReference type="FunFam" id="3.30.460.10:FF:000001">
    <property type="entry name" value="GTP pyrophosphokinase RelA"/>
    <property type="match status" value="1"/>
</dbReference>
<evidence type="ECO:0000256" key="3">
    <source>
        <dbReference type="ARBA" id="ARBA00024329"/>
    </source>
</evidence>
<dbReference type="SUPFAM" id="SSF55021">
    <property type="entry name" value="ACT-like"/>
    <property type="match status" value="1"/>
</dbReference>
<dbReference type="FunFam" id="3.10.20.30:FF:000002">
    <property type="entry name" value="GTP pyrophosphokinase (RelA/SpoT)"/>
    <property type="match status" value="1"/>
</dbReference>
<dbReference type="Pfam" id="PF04607">
    <property type="entry name" value="RelA_SpoT"/>
    <property type="match status" value="1"/>
</dbReference>
<dbReference type="Gene3D" id="3.30.70.260">
    <property type="match status" value="1"/>
</dbReference>
<dbReference type="InterPro" id="IPR007685">
    <property type="entry name" value="RelA_SpoT"/>
</dbReference>
<dbReference type="Gene3D" id="1.10.3210.10">
    <property type="entry name" value="Hypothetical protein af1432"/>
    <property type="match status" value="1"/>
</dbReference>
<dbReference type="PANTHER" id="PTHR21262:SF36">
    <property type="entry name" value="BIFUNCTIONAL (P)PPGPP SYNTHASE_HYDROLASE SPOT"/>
    <property type="match status" value="1"/>
</dbReference>
<keyword evidence="9" id="KW-0808">Transferase</keyword>
<evidence type="ECO:0000313" key="9">
    <source>
        <dbReference type="EMBL" id="XDT71860.1"/>
    </source>
</evidence>
<feature type="domain" description="TGS" evidence="8">
    <location>
        <begin position="387"/>
        <end position="448"/>
    </location>
</feature>
<comment type="catalytic activity">
    <reaction evidence="5">
        <text>guanosine 3',5'-bis(diphosphate) + H2O = GDP + diphosphate + H(+)</text>
        <dbReference type="Rhea" id="RHEA:14253"/>
        <dbReference type="ChEBI" id="CHEBI:15377"/>
        <dbReference type="ChEBI" id="CHEBI:15378"/>
        <dbReference type="ChEBI" id="CHEBI:33019"/>
        <dbReference type="ChEBI" id="CHEBI:58189"/>
        <dbReference type="ChEBI" id="CHEBI:77828"/>
        <dbReference type="EC" id="3.1.7.2"/>
    </reaction>
</comment>
<organism evidence="9">
    <name type="scientific">Thermohahella caldifontis</name>
    <dbReference type="NCBI Taxonomy" id="3142973"/>
    <lineage>
        <taxon>Bacteria</taxon>
        <taxon>Pseudomonadati</taxon>
        <taxon>Pseudomonadota</taxon>
        <taxon>Gammaproteobacteria</taxon>
        <taxon>Oceanospirillales</taxon>
        <taxon>Hahellaceae</taxon>
        <taxon>Thermohahella</taxon>
    </lineage>
</organism>
<dbReference type="Gene3D" id="3.10.20.30">
    <property type="match status" value="1"/>
</dbReference>
<feature type="domain" description="ACT" evidence="6">
    <location>
        <begin position="628"/>
        <end position="700"/>
    </location>
</feature>
<proteinExistence type="inferred from homology"/>
<dbReference type="CDD" id="cd00077">
    <property type="entry name" value="HDc"/>
    <property type="match status" value="1"/>
</dbReference>
<comment type="similarity">
    <text evidence="1">Belongs to the RelA/SpoT family.</text>
</comment>
<dbReference type="SUPFAM" id="SSF109604">
    <property type="entry name" value="HD-domain/PDEase-like"/>
    <property type="match status" value="1"/>
</dbReference>
<dbReference type="CDD" id="cd05399">
    <property type="entry name" value="NT_Rel-Spo_like"/>
    <property type="match status" value="1"/>
</dbReference>
<dbReference type="InterPro" id="IPR043519">
    <property type="entry name" value="NT_sf"/>
</dbReference>
<evidence type="ECO:0000256" key="4">
    <source>
        <dbReference type="ARBA" id="ARBA00024387"/>
    </source>
</evidence>
<evidence type="ECO:0000259" key="8">
    <source>
        <dbReference type="PROSITE" id="PS51880"/>
    </source>
</evidence>
<dbReference type="SUPFAM" id="SSF81271">
    <property type="entry name" value="TGS-like"/>
    <property type="match status" value="1"/>
</dbReference>
<dbReference type="InterPro" id="IPR006674">
    <property type="entry name" value="HD_domain"/>
</dbReference>
<dbReference type="SMART" id="SM00471">
    <property type="entry name" value="HDc"/>
    <property type="match status" value="1"/>
</dbReference>
<evidence type="ECO:0000259" key="6">
    <source>
        <dbReference type="PROSITE" id="PS51671"/>
    </source>
</evidence>
<dbReference type="GO" id="GO:0015969">
    <property type="term" value="P:guanosine tetraphosphate metabolic process"/>
    <property type="evidence" value="ECO:0007669"/>
    <property type="project" value="InterPro"/>
</dbReference>
<dbReference type="SMART" id="SM00954">
    <property type="entry name" value="RelA_SpoT"/>
    <property type="match status" value="1"/>
</dbReference>
<dbReference type="InterPro" id="IPR045600">
    <property type="entry name" value="RelA/SpoT_AH_RIS"/>
</dbReference>
<comment type="pathway">
    <text evidence="3">Purine metabolism; ppGpp biosynthesis; ppGpp from GDP: step 1/1.</text>
</comment>
<dbReference type="CDD" id="cd01668">
    <property type="entry name" value="TGS_RSH"/>
    <property type="match status" value="1"/>
</dbReference>
<dbReference type="InterPro" id="IPR012676">
    <property type="entry name" value="TGS-like"/>
</dbReference>
<dbReference type="GO" id="GO:0042594">
    <property type="term" value="P:response to starvation"/>
    <property type="evidence" value="ECO:0007669"/>
    <property type="project" value="TreeGrafter"/>
</dbReference>
<reference evidence="9" key="1">
    <citation type="submission" date="2024-05" db="EMBL/GenBank/DDBJ databases">
        <title>Genome sequencing of novel strain.</title>
        <authorList>
            <person name="Ganbat D."/>
            <person name="Ganbat S."/>
            <person name="Lee S.-J."/>
        </authorList>
    </citation>
    <scope>NUCLEOTIDE SEQUENCE</scope>
    <source>
        <strain evidence="9">SMD15-11</strain>
    </source>
</reference>
<dbReference type="GO" id="GO:0008893">
    <property type="term" value="F:guanosine-3',5'-bis(diphosphate) 3'-diphosphatase activity"/>
    <property type="evidence" value="ECO:0007669"/>
    <property type="project" value="UniProtKB-EC"/>
</dbReference>
<dbReference type="PROSITE" id="PS51831">
    <property type="entry name" value="HD"/>
    <property type="match status" value="1"/>
</dbReference>
<dbReference type="Gene3D" id="3.30.460.10">
    <property type="entry name" value="Beta Polymerase, domain 2"/>
    <property type="match status" value="1"/>
</dbReference>
<dbReference type="InterPro" id="IPR004095">
    <property type="entry name" value="TGS"/>
</dbReference>
<sequence>MPDIDALAERLSKHFEPHQVQLVQRAYYYAEQAHEGQYRRSGEPYVTHPLAVANILAELGLDHETLAAAMLHDVIEDTGIPREAIARQFGETVAHLVDGVSKLTKVEDRTREEMQADNYFKMIHATSTDLRVIVVKLADRLHNMRTLGAMPEKKRKQKARETLQVFAPWARALGMHMLYTQLEDLSFQAMYPMRARSIEAAVRKRRESEAHLLEDVAQRVSAELERRGIPARVQHREKHLYSIYRKMREKHRAFDDIMDMFAFRIITDTEDNCYRTLGVIHKLYRPRWDRFKDYIAIPKRNGYQSLHTTTKYLRELHLEFQIRTEEMDRVANTGVAAHWMYKGGESVLARNQLEKVAKWVRNLLEMREGAEDTLEYMDYVQQDLIHDEIYVFTPKNKVIELPAGATPIDFAYAIHTDVGNRCFAARVNNKRVPLTTPLKSGSTVEIITSPSAHPQPDWLSHVVTGKARTALRQYFRKQARELGRNLIEKYLREYGRSLESISEAHVRKVLEHNNLESLEQMFEEVGEGRRMPYVLASHLTSDGIQPLQPRENPEAEHEVLIRGTGGKPWRLASCCYPLPGDTIVGVDGADGKLVIHRNGCSRVQRQLSRGEFRELYWDKQAEGEFAVALVARVERQRGVLADVAGAVSQSDANVENVTVKDLPGGLSDITVVMRVRSRAHYARVLRRLRRLKVVTSLHRK</sequence>
<dbReference type="RefSeq" id="WP_369600884.1">
    <property type="nucleotide sequence ID" value="NZ_CP154858.1"/>
</dbReference>
<evidence type="ECO:0000259" key="7">
    <source>
        <dbReference type="PROSITE" id="PS51831"/>
    </source>
</evidence>
<dbReference type="EMBL" id="CP154858">
    <property type="protein sequence ID" value="XDT71860.1"/>
    <property type="molecule type" value="Genomic_DNA"/>
</dbReference>
<dbReference type="InterPro" id="IPR033655">
    <property type="entry name" value="TGS_RelA/SpoT"/>
</dbReference>
<dbReference type="AlphaFoldDB" id="A0AB39UUJ1"/>
<dbReference type="Pfam" id="PF19296">
    <property type="entry name" value="RelA_AH_RIS"/>
    <property type="match status" value="1"/>
</dbReference>
<dbReference type="GO" id="GO:0005886">
    <property type="term" value="C:plasma membrane"/>
    <property type="evidence" value="ECO:0007669"/>
    <property type="project" value="TreeGrafter"/>
</dbReference>
<dbReference type="KEGG" id="tcd:AAIA72_13765"/>
<keyword evidence="2" id="KW-0378">Hydrolase</keyword>
<name>A0AB39UUJ1_9GAMM</name>
<evidence type="ECO:0000256" key="1">
    <source>
        <dbReference type="ARBA" id="ARBA00007476"/>
    </source>
</evidence>
<dbReference type="EC" id="3.1.7.2" evidence="4"/>
<dbReference type="GO" id="GO:0015949">
    <property type="term" value="P:nucleobase-containing small molecule interconversion"/>
    <property type="evidence" value="ECO:0007669"/>
    <property type="project" value="UniProtKB-ARBA"/>
</dbReference>
<dbReference type="GO" id="GO:0008728">
    <property type="term" value="F:GTP diphosphokinase activity"/>
    <property type="evidence" value="ECO:0007669"/>
    <property type="project" value="TreeGrafter"/>
</dbReference>
<dbReference type="InterPro" id="IPR003607">
    <property type="entry name" value="HD/PDEase_dom"/>
</dbReference>
<dbReference type="PROSITE" id="PS51671">
    <property type="entry name" value="ACT"/>
    <property type="match status" value="1"/>
</dbReference>
<dbReference type="Pfam" id="PF13328">
    <property type="entry name" value="HD_4"/>
    <property type="match status" value="1"/>
</dbReference>
<dbReference type="InterPro" id="IPR045865">
    <property type="entry name" value="ACT-like_dom_sf"/>
</dbReference>
<dbReference type="Pfam" id="PF13291">
    <property type="entry name" value="ACT_4"/>
    <property type="match status" value="1"/>
</dbReference>
<dbReference type="PROSITE" id="PS51880">
    <property type="entry name" value="TGS"/>
    <property type="match status" value="1"/>
</dbReference>
<evidence type="ECO:0000256" key="2">
    <source>
        <dbReference type="ARBA" id="ARBA00022801"/>
    </source>
</evidence>
<feature type="domain" description="HD" evidence="7">
    <location>
        <begin position="45"/>
        <end position="144"/>
    </location>
</feature>
<evidence type="ECO:0000256" key="5">
    <source>
        <dbReference type="ARBA" id="ARBA00047968"/>
    </source>
</evidence>
<gene>
    <name evidence="9" type="ORF">AAIA72_13765</name>
</gene>
<dbReference type="Pfam" id="PF02824">
    <property type="entry name" value="TGS"/>
    <property type="match status" value="1"/>
</dbReference>
<protein>
    <recommendedName>
        <fullName evidence="4">guanosine-3',5'-bis(diphosphate) 3'-diphosphatase</fullName>
        <ecNumber evidence="4">3.1.7.2</ecNumber>
    </recommendedName>
</protein>
<dbReference type="InterPro" id="IPR002912">
    <property type="entry name" value="ACT_dom"/>
</dbReference>
<accession>A0AB39UUJ1</accession>
<dbReference type="PANTHER" id="PTHR21262">
    <property type="entry name" value="GUANOSINE-3',5'-BIS DIPHOSPHATE 3'-PYROPHOSPHOHYDROLASE"/>
    <property type="match status" value="1"/>
</dbReference>
<dbReference type="SUPFAM" id="SSF81301">
    <property type="entry name" value="Nucleotidyltransferase"/>
    <property type="match status" value="1"/>
</dbReference>